<organism evidence="2 3">
    <name type="scientific">Vibrio kanaloae</name>
    <dbReference type="NCBI Taxonomy" id="170673"/>
    <lineage>
        <taxon>Bacteria</taxon>
        <taxon>Pseudomonadati</taxon>
        <taxon>Pseudomonadota</taxon>
        <taxon>Gammaproteobacteria</taxon>
        <taxon>Vibrionales</taxon>
        <taxon>Vibrionaceae</taxon>
        <taxon>Vibrio</taxon>
    </lineage>
</organism>
<feature type="non-terminal residue" evidence="2">
    <location>
        <position position="126"/>
    </location>
</feature>
<evidence type="ECO:0000256" key="1">
    <source>
        <dbReference type="SAM" id="Phobius"/>
    </source>
</evidence>
<comment type="caution">
    <text evidence="2">The sequence shown here is derived from an EMBL/GenBank/DDBJ whole genome shotgun (WGS) entry which is preliminary data.</text>
</comment>
<feature type="transmembrane region" description="Helical" evidence="1">
    <location>
        <begin position="60"/>
        <end position="83"/>
    </location>
</feature>
<keyword evidence="1" id="KW-0472">Membrane</keyword>
<keyword evidence="1" id="KW-0812">Transmembrane</keyword>
<dbReference type="EMBL" id="SYUV01000139">
    <property type="protein sequence ID" value="TKF24043.1"/>
    <property type="molecule type" value="Genomic_DNA"/>
</dbReference>
<reference evidence="2 3" key="1">
    <citation type="submission" date="2019-04" db="EMBL/GenBank/DDBJ databases">
        <title>A reverse ecology approach based on a biological definition of microbial populations.</title>
        <authorList>
            <person name="Arevalo P."/>
            <person name="Vaninsberghe D."/>
            <person name="Elsherbini J."/>
            <person name="Gore J."/>
            <person name="Polz M."/>
        </authorList>
    </citation>
    <scope>NUCLEOTIDE SEQUENCE [LARGE SCALE GENOMIC DNA]</scope>
    <source>
        <strain evidence="2 3">10N.261.46.F4</strain>
    </source>
</reference>
<keyword evidence="1" id="KW-1133">Transmembrane helix</keyword>
<evidence type="ECO:0000313" key="2">
    <source>
        <dbReference type="EMBL" id="TKF24043.1"/>
    </source>
</evidence>
<evidence type="ECO:0000313" key="3">
    <source>
        <dbReference type="Proteomes" id="UP000307574"/>
    </source>
</evidence>
<dbReference type="AlphaFoldDB" id="A0A4U1YS23"/>
<dbReference type="Proteomes" id="UP000307574">
    <property type="component" value="Unassembled WGS sequence"/>
</dbReference>
<feature type="transmembrane region" description="Helical" evidence="1">
    <location>
        <begin position="35"/>
        <end position="54"/>
    </location>
</feature>
<sequence length="126" mass="14399">MKNDQSIEYLKEQLYNAEIAYSWEYIGGEGKYGHLIEWCTAILAGSLFPLFLLVVEDDAIYQSGFWLFSSTGLIMVFVSRYLFGPDKHRCYHLTALGIHYTEQDLIPEVAYKIARGFAWVGIGVCI</sequence>
<protein>
    <submittedName>
        <fullName evidence="2">Uncharacterized protein</fullName>
    </submittedName>
</protein>
<gene>
    <name evidence="2" type="ORF">FCV50_23135</name>
</gene>
<name>A0A4U1YS23_9VIBR</name>
<accession>A0A4U1YS23</accession>
<proteinExistence type="predicted"/>